<proteinExistence type="predicted"/>
<reference evidence="2" key="1">
    <citation type="submission" date="2008-01" db="EMBL/GenBank/DDBJ databases">
        <title>Complete sequence of chromosome of Caulobacter sp. K31.</title>
        <authorList>
            <consortium name="US DOE Joint Genome Institute"/>
            <person name="Copeland A."/>
            <person name="Lucas S."/>
            <person name="Lapidus A."/>
            <person name="Barry K."/>
            <person name="Glavina del Rio T."/>
            <person name="Dalin E."/>
            <person name="Tice H."/>
            <person name="Pitluck S."/>
            <person name="Bruce D."/>
            <person name="Goodwin L."/>
            <person name="Thompson L.S."/>
            <person name="Brettin T."/>
            <person name="Detter J.C."/>
            <person name="Han C."/>
            <person name="Schmutz J."/>
            <person name="Larimer F."/>
            <person name="Land M."/>
            <person name="Hauser L."/>
            <person name="Kyrpides N."/>
            <person name="Kim E."/>
            <person name="Stephens C."/>
            <person name="Richardson P."/>
        </authorList>
    </citation>
    <scope>NUCLEOTIDE SEQUENCE [LARGE SCALE GENOMIC DNA]</scope>
    <source>
        <strain evidence="2">K31</strain>
    </source>
</reference>
<dbReference type="STRING" id="366602.Caul_2051"/>
<dbReference type="InterPro" id="IPR058513">
    <property type="entry name" value="DUF8200"/>
</dbReference>
<feature type="signal peptide" evidence="1">
    <location>
        <begin position="1"/>
        <end position="20"/>
    </location>
</feature>
<evidence type="ECO:0000313" key="2">
    <source>
        <dbReference type="EMBL" id="ABZ71179.1"/>
    </source>
</evidence>
<evidence type="ECO:0000256" key="1">
    <source>
        <dbReference type="SAM" id="SignalP"/>
    </source>
</evidence>
<dbReference type="OrthoDB" id="7189520at2"/>
<feature type="chain" id="PRO_5002756077" evidence="1">
    <location>
        <begin position="21"/>
        <end position="99"/>
    </location>
</feature>
<name>B0T6W4_CAUSK</name>
<dbReference type="KEGG" id="cak:Caul_2051"/>
<protein>
    <submittedName>
        <fullName evidence="2">Uncharacterized protein</fullName>
    </submittedName>
</protein>
<accession>B0T6W4</accession>
<dbReference type="HOGENOM" id="CLU_162496_1_0_5"/>
<gene>
    <name evidence="2" type="ordered locus">Caul_2051</name>
</gene>
<sequence length="99" mass="10143" precursor="true">MRIFVTALVAASALSTGAFAAEGAVLKLQAPSKVPTLIQDGALWRCNGDVCAAPQVKSLPVGRACRKIVAELGAVATFNYRGQELDAAAIADCNTAAKP</sequence>
<dbReference type="Pfam" id="PF26624">
    <property type="entry name" value="DUF8200"/>
    <property type="match status" value="1"/>
</dbReference>
<dbReference type="InterPro" id="IPR058067">
    <property type="entry name" value="CC_3452-like"/>
</dbReference>
<dbReference type="NCBIfam" id="NF047636">
    <property type="entry name" value="CC_3452_fam"/>
    <property type="match status" value="1"/>
</dbReference>
<dbReference type="EMBL" id="CP000927">
    <property type="protein sequence ID" value="ABZ71179.1"/>
    <property type="molecule type" value="Genomic_DNA"/>
</dbReference>
<organism evidence="2">
    <name type="scientific">Caulobacter sp. (strain K31)</name>
    <dbReference type="NCBI Taxonomy" id="366602"/>
    <lineage>
        <taxon>Bacteria</taxon>
        <taxon>Pseudomonadati</taxon>
        <taxon>Pseudomonadota</taxon>
        <taxon>Alphaproteobacteria</taxon>
        <taxon>Caulobacterales</taxon>
        <taxon>Caulobacteraceae</taxon>
        <taxon>Caulobacter</taxon>
    </lineage>
</organism>
<keyword evidence="1" id="KW-0732">Signal</keyword>
<dbReference type="AlphaFoldDB" id="B0T6W4"/>